<dbReference type="Gene3D" id="1.10.10.10">
    <property type="entry name" value="Winged helix-like DNA-binding domain superfamily/Winged helix DNA-binding domain"/>
    <property type="match status" value="1"/>
</dbReference>
<reference evidence="6 7" key="1">
    <citation type="submission" date="2019-07" db="EMBL/GenBank/DDBJ databases">
        <authorList>
            <person name="Kim J."/>
        </authorList>
    </citation>
    <scope>NUCLEOTIDE SEQUENCE [LARGE SCALE GENOMIC DNA]</scope>
    <source>
        <strain evidence="6 7">N4</strain>
    </source>
</reference>
<dbReference type="RefSeq" id="WP_144992430.1">
    <property type="nucleotide sequence ID" value="NZ_VNJK01000002.1"/>
</dbReference>
<dbReference type="Gene3D" id="3.40.190.290">
    <property type="match status" value="1"/>
</dbReference>
<dbReference type="InterPro" id="IPR005119">
    <property type="entry name" value="LysR_subst-bd"/>
</dbReference>
<keyword evidence="2" id="KW-0805">Transcription regulation</keyword>
<dbReference type="InterPro" id="IPR036390">
    <property type="entry name" value="WH_DNA-bd_sf"/>
</dbReference>
<dbReference type="Pfam" id="PF03466">
    <property type="entry name" value="LysR_substrate"/>
    <property type="match status" value="1"/>
</dbReference>
<dbReference type="FunFam" id="1.10.10.10:FF:000001">
    <property type="entry name" value="LysR family transcriptional regulator"/>
    <property type="match status" value="1"/>
</dbReference>
<comment type="similarity">
    <text evidence="1">Belongs to the LysR transcriptional regulatory family.</text>
</comment>
<sequence>MNLDQMHYIVEVAKTKSLLSAANNLHVTQSAISQSITNLEEELGIKIFNRSRMGSIPTPEGKSIIKKALEVIRATQDIKDEAKYYTEVSVSKLRIATIPGVMYPLVRTVASLKKEYPSVHFGIAERDPEEILAQIRKDEVDLGLISMYQDMAYNGLAGLHFEPIWKGNIVIGVWRNSPLASKKQISPEEMVQYPFALLDIEYTHKFINDLDETVGPVNVLFSSNNGLALAYALKEQLAITVGYDFSIIDHPLVKSGDLVLLEITGLEQKPLLLGWVRAENSKTSLISKQFMNRFEQEIGLGYL</sequence>
<dbReference type="GO" id="GO:0005829">
    <property type="term" value="C:cytosol"/>
    <property type="evidence" value="ECO:0007669"/>
    <property type="project" value="TreeGrafter"/>
</dbReference>
<dbReference type="PROSITE" id="PS50931">
    <property type="entry name" value="HTH_LYSR"/>
    <property type="match status" value="1"/>
</dbReference>
<evidence type="ECO:0000256" key="3">
    <source>
        <dbReference type="ARBA" id="ARBA00023125"/>
    </source>
</evidence>
<evidence type="ECO:0000256" key="1">
    <source>
        <dbReference type="ARBA" id="ARBA00009437"/>
    </source>
</evidence>
<evidence type="ECO:0000313" key="7">
    <source>
        <dbReference type="Proteomes" id="UP000318102"/>
    </source>
</evidence>
<dbReference type="AlphaFoldDB" id="A0A559IQ02"/>
<evidence type="ECO:0000256" key="4">
    <source>
        <dbReference type="ARBA" id="ARBA00023163"/>
    </source>
</evidence>
<keyword evidence="7" id="KW-1185">Reference proteome</keyword>
<dbReference type="SUPFAM" id="SSF46785">
    <property type="entry name" value="Winged helix' DNA-binding domain"/>
    <property type="match status" value="1"/>
</dbReference>
<dbReference type="Proteomes" id="UP000318102">
    <property type="component" value="Unassembled WGS sequence"/>
</dbReference>
<accession>A0A559IQ02</accession>
<name>A0A559IQ02_9BACL</name>
<dbReference type="PANTHER" id="PTHR30419:SF8">
    <property type="entry name" value="NITROGEN ASSIMILATION TRANSCRIPTIONAL ACTIVATOR-RELATED"/>
    <property type="match status" value="1"/>
</dbReference>
<evidence type="ECO:0000259" key="5">
    <source>
        <dbReference type="PROSITE" id="PS50931"/>
    </source>
</evidence>
<dbReference type="PRINTS" id="PR00039">
    <property type="entry name" value="HTHLYSR"/>
</dbReference>
<feature type="domain" description="HTH lysR-type" evidence="5">
    <location>
        <begin position="1"/>
        <end position="58"/>
    </location>
</feature>
<gene>
    <name evidence="6" type="ORF">FPZ44_18215</name>
</gene>
<dbReference type="CDD" id="cd05466">
    <property type="entry name" value="PBP2_LTTR_substrate"/>
    <property type="match status" value="1"/>
</dbReference>
<dbReference type="PANTHER" id="PTHR30419">
    <property type="entry name" value="HTH-TYPE TRANSCRIPTIONAL REGULATOR YBHD"/>
    <property type="match status" value="1"/>
</dbReference>
<protein>
    <submittedName>
        <fullName evidence="6">LysR family transcriptional regulator</fullName>
    </submittedName>
</protein>
<organism evidence="6 7">
    <name type="scientific">Paenibacillus agilis</name>
    <dbReference type="NCBI Taxonomy" id="3020863"/>
    <lineage>
        <taxon>Bacteria</taxon>
        <taxon>Bacillati</taxon>
        <taxon>Bacillota</taxon>
        <taxon>Bacilli</taxon>
        <taxon>Bacillales</taxon>
        <taxon>Paenibacillaceae</taxon>
        <taxon>Paenibacillus</taxon>
    </lineage>
</organism>
<keyword evidence="4" id="KW-0804">Transcription</keyword>
<evidence type="ECO:0000313" key="6">
    <source>
        <dbReference type="EMBL" id="TVX89696.1"/>
    </source>
</evidence>
<dbReference type="InterPro" id="IPR050950">
    <property type="entry name" value="HTH-type_LysR_regulators"/>
</dbReference>
<dbReference type="GO" id="GO:0003700">
    <property type="term" value="F:DNA-binding transcription factor activity"/>
    <property type="evidence" value="ECO:0007669"/>
    <property type="project" value="InterPro"/>
</dbReference>
<dbReference type="OrthoDB" id="9803735at2"/>
<dbReference type="InterPro" id="IPR000847">
    <property type="entry name" value="LysR_HTH_N"/>
</dbReference>
<dbReference type="InterPro" id="IPR036388">
    <property type="entry name" value="WH-like_DNA-bd_sf"/>
</dbReference>
<comment type="caution">
    <text evidence="6">The sequence shown here is derived from an EMBL/GenBank/DDBJ whole genome shotgun (WGS) entry which is preliminary data.</text>
</comment>
<dbReference type="GO" id="GO:0003677">
    <property type="term" value="F:DNA binding"/>
    <property type="evidence" value="ECO:0007669"/>
    <property type="project" value="UniProtKB-KW"/>
</dbReference>
<dbReference type="EMBL" id="VNJK01000002">
    <property type="protein sequence ID" value="TVX89696.1"/>
    <property type="molecule type" value="Genomic_DNA"/>
</dbReference>
<dbReference type="SUPFAM" id="SSF53850">
    <property type="entry name" value="Periplasmic binding protein-like II"/>
    <property type="match status" value="1"/>
</dbReference>
<evidence type="ECO:0000256" key="2">
    <source>
        <dbReference type="ARBA" id="ARBA00023015"/>
    </source>
</evidence>
<dbReference type="Pfam" id="PF00126">
    <property type="entry name" value="HTH_1"/>
    <property type="match status" value="1"/>
</dbReference>
<keyword evidence="3" id="KW-0238">DNA-binding</keyword>
<proteinExistence type="inferred from homology"/>